<evidence type="ECO:0000313" key="2">
    <source>
        <dbReference type="Proteomes" id="UP001239111"/>
    </source>
</evidence>
<keyword evidence="2" id="KW-1185">Reference proteome</keyword>
<protein>
    <submittedName>
        <fullName evidence="1">Uncharacterized protein</fullName>
    </submittedName>
</protein>
<proteinExistence type="predicted"/>
<accession>A0ACC2PIG4</accession>
<evidence type="ECO:0000313" key="1">
    <source>
        <dbReference type="EMBL" id="KAJ8683380.1"/>
    </source>
</evidence>
<dbReference type="EMBL" id="CM056741">
    <property type="protein sequence ID" value="KAJ8683380.1"/>
    <property type="molecule type" value="Genomic_DNA"/>
</dbReference>
<organism evidence="1 2">
    <name type="scientific">Eretmocerus hayati</name>
    <dbReference type="NCBI Taxonomy" id="131215"/>
    <lineage>
        <taxon>Eukaryota</taxon>
        <taxon>Metazoa</taxon>
        <taxon>Ecdysozoa</taxon>
        <taxon>Arthropoda</taxon>
        <taxon>Hexapoda</taxon>
        <taxon>Insecta</taxon>
        <taxon>Pterygota</taxon>
        <taxon>Neoptera</taxon>
        <taxon>Endopterygota</taxon>
        <taxon>Hymenoptera</taxon>
        <taxon>Apocrita</taxon>
        <taxon>Proctotrupomorpha</taxon>
        <taxon>Chalcidoidea</taxon>
        <taxon>Aphelinidae</taxon>
        <taxon>Aphelininae</taxon>
        <taxon>Eretmocerus</taxon>
    </lineage>
</organism>
<dbReference type="Proteomes" id="UP001239111">
    <property type="component" value="Chromosome 1"/>
</dbReference>
<gene>
    <name evidence="1" type="ORF">QAD02_019172</name>
</gene>
<reference evidence="1" key="1">
    <citation type="submission" date="2023-04" db="EMBL/GenBank/DDBJ databases">
        <title>A chromosome-level genome assembly of the parasitoid wasp Eretmocerus hayati.</title>
        <authorList>
            <person name="Zhong Y."/>
            <person name="Liu S."/>
            <person name="Liu Y."/>
        </authorList>
    </citation>
    <scope>NUCLEOTIDE SEQUENCE</scope>
    <source>
        <strain evidence="1">ZJU_SS_LIU_2023</strain>
    </source>
</reference>
<comment type="caution">
    <text evidence="1">The sequence shown here is derived from an EMBL/GenBank/DDBJ whole genome shotgun (WGS) entry which is preliminary data.</text>
</comment>
<sequence>MLWQLSVEHADVDLFDLLISHGAEKNHVDGKSNLIDICISSMAFYSEIIGGDITPYNEVLRRLTTDQEFIDELFQTKIIPPDVYRFGDVVTLTLLVSKGFLLSTLSIEDKPHLHIAAENKNPNILTYLVKHLNQDVNQMNYFNETAMHIAARNEKLDHIRTLVSLGGDPNIVNRINYAPLRYTVNDNGTISASFEYLINLTSFPNIVNVFNYVVCAQNLSYAMSTIKFIVPKFMISENFQCIRNMLRRNFRYGITYLNECQTELARAASSYLHGHMTFADLLYLKRFDSRCKIGIEREDVDSPEIFEKFPIYGGQILNTYLNVSDDIDCAEISIDKLCKISEFRYIYPEEAFYKIFSYLTFQELQNLSKA</sequence>
<name>A0ACC2PIG4_9HYME</name>